<dbReference type="EMBL" id="JAINWA010000003">
    <property type="protein sequence ID" value="MCD1655033.1"/>
    <property type="molecule type" value="Genomic_DNA"/>
</dbReference>
<evidence type="ECO:0000259" key="5">
    <source>
        <dbReference type="PROSITE" id="PS50931"/>
    </source>
</evidence>
<evidence type="ECO:0000256" key="3">
    <source>
        <dbReference type="ARBA" id="ARBA00023125"/>
    </source>
</evidence>
<reference evidence="6" key="1">
    <citation type="submission" date="2021-08" db="EMBL/GenBank/DDBJ databases">
        <title>Comparative analyses of Brucepasteria parasyntrophica and Teretinema zuelzerae.</title>
        <authorList>
            <person name="Song Y."/>
            <person name="Brune A."/>
        </authorList>
    </citation>
    <scope>NUCLEOTIDE SEQUENCE</scope>
    <source>
        <strain evidence="6">DSM 1903</strain>
    </source>
</reference>
<dbReference type="AlphaFoldDB" id="A0AAE3JJ34"/>
<evidence type="ECO:0000256" key="1">
    <source>
        <dbReference type="ARBA" id="ARBA00009437"/>
    </source>
</evidence>
<dbReference type="SUPFAM" id="SSF53850">
    <property type="entry name" value="Periplasmic binding protein-like II"/>
    <property type="match status" value="1"/>
</dbReference>
<dbReference type="SUPFAM" id="SSF46785">
    <property type="entry name" value="Winged helix' DNA-binding domain"/>
    <property type="match status" value="1"/>
</dbReference>
<dbReference type="PANTHER" id="PTHR30126">
    <property type="entry name" value="HTH-TYPE TRANSCRIPTIONAL REGULATOR"/>
    <property type="match status" value="1"/>
</dbReference>
<comment type="similarity">
    <text evidence="1">Belongs to the LysR transcriptional regulatory family.</text>
</comment>
<dbReference type="Proteomes" id="UP001198163">
    <property type="component" value="Unassembled WGS sequence"/>
</dbReference>
<gene>
    <name evidence="6" type="ORF">K7J14_10020</name>
</gene>
<proteinExistence type="inferred from homology"/>
<dbReference type="Pfam" id="PF03466">
    <property type="entry name" value="LysR_substrate"/>
    <property type="match status" value="1"/>
</dbReference>
<keyword evidence="7" id="KW-1185">Reference proteome</keyword>
<evidence type="ECO:0000256" key="2">
    <source>
        <dbReference type="ARBA" id="ARBA00023015"/>
    </source>
</evidence>
<dbReference type="InterPro" id="IPR000847">
    <property type="entry name" value="LysR_HTH_N"/>
</dbReference>
<dbReference type="GO" id="GO:0003700">
    <property type="term" value="F:DNA-binding transcription factor activity"/>
    <property type="evidence" value="ECO:0007669"/>
    <property type="project" value="InterPro"/>
</dbReference>
<evidence type="ECO:0000256" key="4">
    <source>
        <dbReference type="ARBA" id="ARBA00023163"/>
    </source>
</evidence>
<dbReference type="Gene3D" id="3.40.190.10">
    <property type="entry name" value="Periplasmic binding protein-like II"/>
    <property type="match status" value="2"/>
</dbReference>
<evidence type="ECO:0000313" key="7">
    <source>
        <dbReference type="Proteomes" id="UP001198163"/>
    </source>
</evidence>
<dbReference type="InterPro" id="IPR036388">
    <property type="entry name" value="WH-like_DNA-bd_sf"/>
</dbReference>
<protein>
    <submittedName>
        <fullName evidence="6">LysR family transcriptional regulator</fullName>
    </submittedName>
</protein>
<sequence>MIDFRLHTFLSVYRLRSFTRSAEALFVTQPAVTQHIRHLEAELGVKLFEVKGRTVRPTEAAGILKDYAESVEADARRTRERMLAVQSRKDLRFGATRTIGEFLMPRFIARWLADYPDSQASLAVDNTDALLRELDRGTLDFLCVEGRFDRDSYTARTLCSSPMAFVCPPEHPLARKSAQIEELLSETFIAREQGSGGRMLVEDFLGSRNLSLKSFSRCLEIGSIGAAKDLVRRGCGIAVLYEISVEQEIRSGALARIDVRDFSIVHDFTFACKKNTLYEKDFSDFFAYCSNMLSSGQYL</sequence>
<dbReference type="PROSITE" id="PS50931">
    <property type="entry name" value="HTH_LYSR"/>
    <property type="match status" value="1"/>
</dbReference>
<dbReference type="InterPro" id="IPR036390">
    <property type="entry name" value="WH_DNA-bd_sf"/>
</dbReference>
<dbReference type="RefSeq" id="WP_230755773.1">
    <property type="nucleotide sequence ID" value="NZ_JAINWA010000003.1"/>
</dbReference>
<accession>A0AAE3JJ34</accession>
<dbReference type="Gene3D" id="1.10.10.10">
    <property type="entry name" value="Winged helix-like DNA-binding domain superfamily/Winged helix DNA-binding domain"/>
    <property type="match status" value="1"/>
</dbReference>
<feature type="domain" description="HTH lysR-type" evidence="5">
    <location>
        <begin position="1"/>
        <end position="58"/>
    </location>
</feature>
<dbReference type="GO" id="GO:0000976">
    <property type="term" value="F:transcription cis-regulatory region binding"/>
    <property type="evidence" value="ECO:0007669"/>
    <property type="project" value="TreeGrafter"/>
</dbReference>
<dbReference type="PRINTS" id="PR00039">
    <property type="entry name" value="HTHLYSR"/>
</dbReference>
<name>A0AAE3JJ34_9SPIR</name>
<keyword evidence="2" id="KW-0805">Transcription regulation</keyword>
<keyword evidence="4" id="KW-0804">Transcription</keyword>
<dbReference type="Pfam" id="PF00126">
    <property type="entry name" value="HTH_1"/>
    <property type="match status" value="1"/>
</dbReference>
<organism evidence="6 7">
    <name type="scientific">Teretinema zuelzerae</name>
    <dbReference type="NCBI Taxonomy" id="156"/>
    <lineage>
        <taxon>Bacteria</taxon>
        <taxon>Pseudomonadati</taxon>
        <taxon>Spirochaetota</taxon>
        <taxon>Spirochaetia</taxon>
        <taxon>Spirochaetales</taxon>
        <taxon>Treponemataceae</taxon>
        <taxon>Teretinema</taxon>
    </lineage>
</organism>
<comment type="caution">
    <text evidence="6">The sequence shown here is derived from an EMBL/GenBank/DDBJ whole genome shotgun (WGS) entry which is preliminary data.</text>
</comment>
<keyword evidence="3" id="KW-0238">DNA-binding</keyword>
<dbReference type="PANTHER" id="PTHR30126:SF40">
    <property type="entry name" value="HTH-TYPE TRANSCRIPTIONAL REGULATOR GLTR"/>
    <property type="match status" value="1"/>
</dbReference>
<dbReference type="InterPro" id="IPR005119">
    <property type="entry name" value="LysR_subst-bd"/>
</dbReference>
<evidence type="ECO:0000313" key="6">
    <source>
        <dbReference type="EMBL" id="MCD1655033.1"/>
    </source>
</evidence>